<evidence type="ECO:0000313" key="3">
    <source>
        <dbReference type="EMBL" id="MCW3798647.1"/>
    </source>
</evidence>
<keyword evidence="1" id="KW-1133">Transmembrane helix</keyword>
<keyword evidence="4" id="KW-1185">Reference proteome</keyword>
<feature type="domain" description="TadE-like" evidence="2">
    <location>
        <begin position="11"/>
        <end position="51"/>
    </location>
</feature>
<comment type="caution">
    <text evidence="3">The sequence shown here is derived from an EMBL/GenBank/DDBJ whole genome shotgun (WGS) entry which is preliminary data.</text>
</comment>
<name>A0ABT3JHV0_9SPHN</name>
<accession>A0ABT3JHV0</accession>
<dbReference type="RefSeq" id="WP_264883595.1">
    <property type="nucleotide sequence ID" value="NZ_JAPDOB010000002.1"/>
</dbReference>
<keyword evidence="1" id="KW-0812">Transmembrane</keyword>
<dbReference type="EMBL" id="JAPDOB010000002">
    <property type="protein sequence ID" value="MCW3798647.1"/>
    <property type="molecule type" value="Genomic_DNA"/>
</dbReference>
<sequence>MLARLKGDQRGTAVMELGLAIPIVFVLLLGLIDIARGYSIKLQLEQVAQRAIEKVMNGQADRSTIAAIKTEAATAADVPETSVTTSAWLECRTGTGTPTFYYYPNEQDQMCGSGQTYRRYLRVSINKTFSPIFDFRWAGTDANGNYTIQGATSVRTQ</sequence>
<proteinExistence type="predicted"/>
<keyword evidence="1" id="KW-0472">Membrane</keyword>
<dbReference type="Pfam" id="PF07811">
    <property type="entry name" value="TadE"/>
    <property type="match status" value="1"/>
</dbReference>
<protein>
    <submittedName>
        <fullName evidence="3">Pilus assembly protein</fullName>
    </submittedName>
</protein>
<organism evidence="3 4">
    <name type="scientific">Sphingomonas arvum</name>
    <dbReference type="NCBI Taxonomy" id="2992113"/>
    <lineage>
        <taxon>Bacteria</taxon>
        <taxon>Pseudomonadati</taxon>
        <taxon>Pseudomonadota</taxon>
        <taxon>Alphaproteobacteria</taxon>
        <taxon>Sphingomonadales</taxon>
        <taxon>Sphingomonadaceae</taxon>
        <taxon>Sphingomonas</taxon>
    </lineage>
</organism>
<dbReference type="InterPro" id="IPR012495">
    <property type="entry name" value="TadE-like_dom"/>
</dbReference>
<evidence type="ECO:0000313" key="4">
    <source>
        <dbReference type="Proteomes" id="UP001526246"/>
    </source>
</evidence>
<reference evidence="3 4" key="1">
    <citation type="submission" date="2022-10" db="EMBL/GenBank/DDBJ databases">
        <title>Sphingomonas sp.</title>
        <authorList>
            <person name="Jin C."/>
        </authorList>
    </citation>
    <scope>NUCLEOTIDE SEQUENCE [LARGE SCALE GENOMIC DNA]</scope>
    <source>
        <strain evidence="3 4">BN140010</strain>
    </source>
</reference>
<evidence type="ECO:0000256" key="1">
    <source>
        <dbReference type="SAM" id="Phobius"/>
    </source>
</evidence>
<feature type="transmembrane region" description="Helical" evidence="1">
    <location>
        <begin position="12"/>
        <end position="32"/>
    </location>
</feature>
<evidence type="ECO:0000259" key="2">
    <source>
        <dbReference type="Pfam" id="PF07811"/>
    </source>
</evidence>
<dbReference type="Proteomes" id="UP001526246">
    <property type="component" value="Unassembled WGS sequence"/>
</dbReference>
<gene>
    <name evidence="3" type="ORF">OMW55_12600</name>
</gene>